<dbReference type="Pfam" id="PF00400">
    <property type="entry name" value="WD40"/>
    <property type="match status" value="2"/>
</dbReference>
<gene>
    <name evidence="4" type="ORF">Cgig2_023768</name>
</gene>
<name>A0A9Q1QIL3_9CARY</name>
<dbReference type="GO" id="GO:0006364">
    <property type="term" value="P:rRNA processing"/>
    <property type="evidence" value="ECO:0007669"/>
    <property type="project" value="TreeGrafter"/>
</dbReference>
<dbReference type="GO" id="GO:0120330">
    <property type="term" value="C:rixosome complex"/>
    <property type="evidence" value="ECO:0007669"/>
    <property type="project" value="TreeGrafter"/>
</dbReference>
<evidence type="ECO:0000256" key="3">
    <source>
        <dbReference type="PROSITE-ProRule" id="PRU00221"/>
    </source>
</evidence>
<evidence type="ECO:0000313" key="4">
    <source>
        <dbReference type="EMBL" id="KAJ8441615.1"/>
    </source>
</evidence>
<evidence type="ECO:0000313" key="5">
    <source>
        <dbReference type="Proteomes" id="UP001153076"/>
    </source>
</evidence>
<dbReference type="InterPro" id="IPR011047">
    <property type="entry name" value="Quinoprotein_ADH-like_sf"/>
</dbReference>
<keyword evidence="1 3" id="KW-0853">WD repeat</keyword>
<dbReference type="SMART" id="SM00320">
    <property type="entry name" value="WD40"/>
    <property type="match status" value="3"/>
</dbReference>
<dbReference type="InterPro" id="IPR001680">
    <property type="entry name" value="WD40_rpt"/>
</dbReference>
<reference evidence="4" key="1">
    <citation type="submission" date="2022-04" db="EMBL/GenBank/DDBJ databases">
        <title>Carnegiea gigantea Genome sequencing and assembly v2.</title>
        <authorList>
            <person name="Copetti D."/>
            <person name="Sanderson M.J."/>
            <person name="Burquez A."/>
            <person name="Wojciechowski M.F."/>
        </authorList>
    </citation>
    <scope>NUCLEOTIDE SEQUENCE</scope>
    <source>
        <strain evidence="4">SGP5-SGP5p</strain>
        <tissue evidence="4">Aerial part</tissue>
    </source>
</reference>
<dbReference type="AlphaFoldDB" id="A0A9Q1QIL3"/>
<dbReference type="InterPro" id="IPR045227">
    <property type="entry name" value="WDR18/Ipi3/RID3"/>
</dbReference>
<protein>
    <submittedName>
        <fullName evidence="4">Uncharacterized protein</fullName>
    </submittedName>
</protein>
<dbReference type="GO" id="GO:0005656">
    <property type="term" value="C:nuclear pre-replicative complex"/>
    <property type="evidence" value="ECO:0007669"/>
    <property type="project" value="TreeGrafter"/>
</dbReference>
<comment type="caution">
    <text evidence="4">The sequence shown here is derived from an EMBL/GenBank/DDBJ whole genome shotgun (WGS) entry which is preliminary data.</text>
</comment>
<dbReference type="GO" id="GO:0006261">
    <property type="term" value="P:DNA-templated DNA replication"/>
    <property type="evidence" value="ECO:0007669"/>
    <property type="project" value="TreeGrafter"/>
</dbReference>
<dbReference type="SUPFAM" id="SSF50998">
    <property type="entry name" value="Quinoprotein alcohol dehydrogenase-like"/>
    <property type="match status" value="1"/>
</dbReference>
<evidence type="ECO:0000256" key="1">
    <source>
        <dbReference type="ARBA" id="ARBA00022574"/>
    </source>
</evidence>
<proteinExistence type="predicted"/>
<dbReference type="InterPro" id="IPR015943">
    <property type="entry name" value="WD40/YVTN_repeat-like_dom_sf"/>
</dbReference>
<feature type="repeat" description="WD" evidence="3">
    <location>
        <begin position="155"/>
        <end position="188"/>
    </location>
</feature>
<dbReference type="EMBL" id="JAKOGI010000160">
    <property type="protein sequence ID" value="KAJ8441615.1"/>
    <property type="molecule type" value="Genomic_DNA"/>
</dbReference>
<organism evidence="4 5">
    <name type="scientific">Carnegiea gigantea</name>
    <dbReference type="NCBI Taxonomy" id="171969"/>
    <lineage>
        <taxon>Eukaryota</taxon>
        <taxon>Viridiplantae</taxon>
        <taxon>Streptophyta</taxon>
        <taxon>Embryophyta</taxon>
        <taxon>Tracheophyta</taxon>
        <taxon>Spermatophyta</taxon>
        <taxon>Magnoliopsida</taxon>
        <taxon>eudicotyledons</taxon>
        <taxon>Gunneridae</taxon>
        <taxon>Pentapetalae</taxon>
        <taxon>Caryophyllales</taxon>
        <taxon>Cactineae</taxon>
        <taxon>Cactaceae</taxon>
        <taxon>Cactoideae</taxon>
        <taxon>Echinocereeae</taxon>
        <taxon>Carnegiea</taxon>
    </lineage>
</organism>
<keyword evidence="5" id="KW-1185">Reference proteome</keyword>
<dbReference type="PANTHER" id="PTHR18763">
    <property type="entry name" value="WD-REPEAT PROTEIN 18"/>
    <property type="match status" value="1"/>
</dbReference>
<accession>A0A9Q1QIL3</accession>
<dbReference type="Proteomes" id="UP001153076">
    <property type="component" value="Unassembled WGS sequence"/>
</dbReference>
<sequence length="246" mass="26884">MEVVVASSSIDAGIGCWDLQSGNEQLRYKSCSSPAHGLVSVGGRFFASSQLRDSSSSGFVLYWSFHKPQHEVKSFPAEPIKPLVSNSEGNYLIGGGASGDIYVWEADNLRDDNFVDAGGSFLLALLGILAGPKLRIRNAASVIVPVLTGRLLKRWHAHYRAVTCLTLSDDESLLISGAEDGCVRVWSLFMMFDDVRREESRHPYVHSFLEHTLRVTDVKSGHGGSNAVIISASEDRTCKVRSAFHV</sequence>
<dbReference type="OrthoDB" id="6252103at2759"/>
<dbReference type="PROSITE" id="PS50082">
    <property type="entry name" value="WD_REPEATS_2"/>
    <property type="match status" value="1"/>
</dbReference>
<evidence type="ECO:0000256" key="2">
    <source>
        <dbReference type="ARBA" id="ARBA00022737"/>
    </source>
</evidence>
<dbReference type="PANTHER" id="PTHR18763:SF0">
    <property type="entry name" value="WD REPEAT-CONTAINING PROTEIN 18"/>
    <property type="match status" value="1"/>
</dbReference>
<keyword evidence="2" id="KW-0677">Repeat</keyword>
<dbReference type="Gene3D" id="2.130.10.10">
    <property type="entry name" value="YVTN repeat-like/Quinoprotein amine dehydrogenase"/>
    <property type="match status" value="2"/>
</dbReference>
<dbReference type="PROSITE" id="PS50294">
    <property type="entry name" value="WD_REPEATS_REGION"/>
    <property type="match status" value="1"/>
</dbReference>